<dbReference type="SUPFAM" id="SSF51735">
    <property type="entry name" value="NAD(P)-binding Rossmann-fold domains"/>
    <property type="match status" value="1"/>
</dbReference>
<comment type="caution">
    <text evidence="4">The sequence shown here is derived from an EMBL/GenBank/DDBJ whole genome shotgun (WGS) entry which is preliminary data.</text>
</comment>
<dbReference type="InterPro" id="IPR002347">
    <property type="entry name" value="SDR_fam"/>
</dbReference>
<evidence type="ECO:0000313" key="4">
    <source>
        <dbReference type="EMBL" id="KZN48041.1"/>
    </source>
</evidence>
<evidence type="ECO:0000256" key="2">
    <source>
        <dbReference type="ARBA" id="ARBA00023002"/>
    </source>
</evidence>
<dbReference type="PATRIC" id="fig|1365251.3.peg.3990"/>
<reference evidence="4 5" key="1">
    <citation type="submission" date="2013-07" db="EMBL/GenBank/DDBJ databases">
        <title>Comparative Genomic and Metabolomic Analysis of Twelve Strains of Pseudoalteromonas luteoviolacea.</title>
        <authorList>
            <person name="Vynne N.G."/>
            <person name="Mansson M."/>
            <person name="Gram L."/>
        </authorList>
    </citation>
    <scope>NUCLEOTIDE SEQUENCE [LARGE SCALE GENOMIC DNA]</scope>
    <source>
        <strain evidence="4 5">H33</strain>
    </source>
</reference>
<evidence type="ECO:0000256" key="3">
    <source>
        <dbReference type="SAM" id="Phobius"/>
    </source>
</evidence>
<dbReference type="AlphaFoldDB" id="A0A167CTD6"/>
<protein>
    <recommendedName>
        <fullName evidence="6">Oxidoreductase</fullName>
    </recommendedName>
</protein>
<gene>
    <name evidence="4" type="ORF">N476_22615</name>
</gene>
<dbReference type="GO" id="GO:0016491">
    <property type="term" value="F:oxidoreductase activity"/>
    <property type="evidence" value="ECO:0007669"/>
    <property type="project" value="UniProtKB-KW"/>
</dbReference>
<keyword evidence="3" id="KW-0472">Membrane</keyword>
<keyword evidence="2" id="KW-0560">Oxidoreductase</keyword>
<comment type="similarity">
    <text evidence="1">Belongs to the short-chain dehydrogenases/reductases (SDR) family.</text>
</comment>
<dbReference type="PANTHER" id="PTHR44196">
    <property type="entry name" value="DEHYDROGENASE/REDUCTASE SDR FAMILY MEMBER 7B"/>
    <property type="match status" value="1"/>
</dbReference>
<proteinExistence type="inferred from homology"/>
<dbReference type="PRINTS" id="PR00081">
    <property type="entry name" value="GDHRDH"/>
</dbReference>
<dbReference type="InterPro" id="IPR036291">
    <property type="entry name" value="NAD(P)-bd_dom_sf"/>
</dbReference>
<dbReference type="Pfam" id="PF00106">
    <property type="entry name" value="adh_short"/>
    <property type="match status" value="1"/>
</dbReference>
<accession>A0A167CTD6</accession>
<dbReference type="GO" id="GO:0016020">
    <property type="term" value="C:membrane"/>
    <property type="evidence" value="ECO:0007669"/>
    <property type="project" value="TreeGrafter"/>
</dbReference>
<dbReference type="Gene3D" id="3.40.50.720">
    <property type="entry name" value="NAD(P)-binding Rossmann-like Domain"/>
    <property type="match status" value="1"/>
</dbReference>
<evidence type="ECO:0008006" key="6">
    <source>
        <dbReference type="Google" id="ProtNLM"/>
    </source>
</evidence>
<evidence type="ECO:0000313" key="5">
    <source>
        <dbReference type="Proteomes" id="UP000076503"/>
    </source>
</evidence>
<sequence length="250" mass="27273">MVKKAIIIGATSGIGKALAINMAQQGYILGLTGRREAMLASLQQSITSKTYMCVMDISTPHNAVEKFEQLIENMQGVDLVLINAGTGSCEPDFPLEGELNTIAVNVSGFTAIANAAYHYFTKQGHGHIAATSSIMALRGGPCPSYNASKAYMSNYLEGLYCRAYKAGLDISVTDIRPGFVDTQMAKGDGIFWLAPVEKAAVQILTAIEQKKRVVYITKRWRLIAILMQILPFSAFVRLMMGNKQKSTKTY</sequence>
<dbReference type="EMBL" id="AUXZ01000095">
    <property type="protein sequence ID" value="KZN48041.1"/>
    <property type="molecule type" value="Genomic_DNA"/>
</dbReference>
<keyword evidence="3" id="KW-0812">Transmembrane</keyword>
<name>A0A167CTD6_9GAMM</name>
<organism evidence="4 5">
    <name type="scientific">Pseudoalteromonas luteoviolacea H33</name>
    <dbReference type="NCBI Taxonomy" id="1365251"/>
    <lineage>
        <taxon>Bacteria</taxon>
        <taxon>Pseudomonadati</taxon>
        <taxon>Pseudomonadota</taxon>
        <taxon>Gammaproteobacteria</taxon>
        <taxon>Alteromonadales</taxon>
        <taxon>Pseudoalteromonadaceae</taxon>
        <taxon>Pseudoalteromonas</taxon>
    </lineage>
</organism>
<feature type="transmembrane region" description="Helical" evidence="3">
    <location>
        <begin position="220"/>
        <end position="240"/>
    </location>
</feature>
<keyword evidence="3" id="KW-1133">Transmembrane helix</keyword>
<dbReference type="Proteomes" id="UP000076503">
    <property type="component" value="Unassembled WGS sequence"/>
</dbReference>
<evidence type="ECO:0000256" key="1">
    <source>
        <dbReference type="ARBA" id="ARBA00006484"/>
    </source>
</evidence>
<dbReference type="PANTHER" id="PTHR44196:SF3">
    <property type="entry name" value="SHORT CHAIN DEHYDROGENASE FAMILY PROTEIN"/>
    <property type="match status" value="1"/>
</dbReference>